<reference evidence="2 3" key="1">
    <citation type="submission" date="2019-02" db="EMBL/GenBank/DDBJ databases">
        <authorList>
            <consortium name="Pathogen Informatics"/>
        </authorList>
    </citation>
    <scope>NUCLEOTIDE SEQUENCE [LARGE SCALE GENOMIC DNA]</scope>
    <source>
        <strain evidence="2 3">3012STDY7078520</strain>
    </source>
</reference>
<dbReference type="Gene3D" id="3.40.50.720">
    <property type="entry name" value="NAD(P)-binding Rossmann-like Domain"/>
    <property type="match status" value="1"/>
</dbReference>
<sequence>MRILVPGATGMVGGHVVEQALGRGHEVVAIARNLAKLAIEHPRLTRAQGDILDAASVEPLLEGVDAVVSTVGIGASKQPTTLYSEGARNLLAGMDKYGVERIVVISSEVAEHWAHQGLFRLWVVLPLLQKFIGATYDDMRRMDVVLWESAALWTAIRAPRIRPAAAKGRYRLDEEKPLPRGWMITAPDMATALLDIAERDGLGRKHVYVAN</sequence>
<protein>
    <submittedName>
        <fullName evidence="2">Cholesterol dehydrogenase</fullName>
    </submittedName>
</protein>
<name>A0A449D9K6_9MICO</name>
<dbReference type="PANTHER" id="PTHR43355">
    <property type="entry name" value="FLAVIN REDUCTASE (NADPH)"/>
    <property type="match status" value="1"/>
</dbReference>
<dbReference type="InterPro" id="IPR036291">
    <property type="entry name" value="NAD(P)-bd_dom_sf"/>
</dbReference>
<evidence type="ECO:0000259" key="1">
    <source>
        <dbReference type="Pfam" id="PF13460"/>
    </source>
</evidence>
<dbReference type="PANTHER" id="PTHR43355:SF2">
    <property type="entry name" value="FLAVIN REDUCTASE (NADPH)"/>
    <property type="match status" value="1"/>
</dbReference>
<dbReference type="EMBL" id="CAACXN010000015">
    <property type="protein sequence ID" value="VEW14240.1"/>
    <property type="molecule type" value="Genomic_DNA"/>
</dbReference>
<dbReference type="Pfam" id="PF13460">
    <property type="entry name" value="NAD_binding_10"/>
    <property type="match status" value="1"/>
</dbReference>
<dbReference type="AlphaFoldDB" id="A0A449D9K6"/>
<dbReference type="SUPFAM" id="SSF51735">
    <property type="entry name" value="NAD(P)-binding Rossmann-fold domains"/>
    <property type="match status" value="1"/>
</dbReference>
<accession>A0A449D9K6</accession>
<dbReference type="GO" id="GO:0004074">
    <property type="term" value="F:biliverdin reductase [NAD(P)H] activity"/>
    <property type="evidence" value="ECO:0007669"/>
    <property type="project" value="TreeGrafter"/>
</dbReference>
<dbReference type="GO" id="GO:0042602">
    <property type="term" value="F:riboflavin reductase (NADPH) activity"/>
    <property type="evidence" value="ECO:0007669"/>
    <property type="project" value="TreeGrafter"/>
</dbReference>
<evidence type="ECO:0000313" key="2">
    <source>
        <dbReference type="EMBL" id="VEW14240.1"/>
    </source>
</evidence>
<dbReference type="InterPro" id="IPR051606">
    <property type="entry name" value="Polyketide_Oxido-like"/>
</dbReference>
<proteinExistence type="predicted"/>
<evidence type="ECO:0000313" key="3">
    <source>
        <dbReference type="Proteomes" id="UP000386281"/>
    </source>
</evidence>
<dbReference type="InterPro" id="IPR016040">
    <property type="entry name" value="NAD(P)-bd_dom"/>
</dbReference>
<gene>
    <name evidence="2" type="ORF">NCTC12391_02386</name>
</gene>
<feature type="domain" description="NAD(P)-binding" evidence="1">
    <location>
        <begin position="7"/>
        <end position="198"/>
    </location>
</feature>
<dbReference type="Proteomes" id="UP000386281">
    <property type="component" value="Unassembled WGS sequence"/>
</dbReference>
<organism evidence="2 3">
    <name type="scientific">Brevibacterium casei</name>
    <dbReference type="NCBI Taxonomy" id="33889"/>
    <lineage>
        <taxon>Bacteria</taxon>
        <taxon>Bacillati</taxon>
        <taxon>Actinomycetota</taxon>
        <taxon>Actinomycetes</taxon>
        <taxon>Micrococcales</taxon>
        <taxon>Brevibacteriaceae</taxon>
        <taxon>Brevibacterium</taxon>
    </lineage>
</organism>
<dbReference type="RefSeq" id="WP_190247092.1">
    <property type="nucleotide sequence ID" value="NZ_CAACXN010000015.1"/>
</dbReference>